<dbReference type="Proteomes" id="UP000288096">
    <property type="component" value="Unassembled WGS sequence"/>
</dbReference>
<proteinExistence type="predicted"/>
<name>A0A401G0D7_9BACT</name>
<dbReference type="Pfam" id="PF17932">
    <property type="entry name" value="TetR_C_24"/>
    <property type="match status" value="1"/>
</dbReference>
<protein>
    <submittedName>
        <fullName evidence="2">TetR/AcrR family transcriptional regulator</fullName>
    </submittedName>
</protein>
<reference evidence="3" key="1">
    <citation type="submission" date="2017-11" db="EMBL/GenBank/DDBJ databases">
        <authorList>
            <person name="Watanabe M."/>
            <person name="Kojima H."/>
        </authorList>
    </citation>
    <scope>NUCLEOTIDE SEQUENCE [LARGE SCALE GENOMIC DNA]</scope>
    <source>
        <strain evidence="3">Tokyo 01</strain>
    </source>
</reference>
<sequence length="117" mass="13286">MRTAVRSHVCFHLERQKENFIANSELRGLTSEHYQAIVKKRDGYEQIFQKIIRAGREQGVFAEGDIKILSYAILTLCTAGASWFRPDGRLTVDEIAGIYENFIISGLKQGNLHRNGC</sequence>
<accession>A0A401G0D7</accession>
<evidence type="ECO:0000259" key="1">
    <source>
        <dbReference type="Pfam" id="PF17932"/>
    </source>
</evidence>
<dbReference type="SUPFAM" id="SSF48498">
    <property type="entry name" value="Tetracyclin repressor-like, C-terminal domain"/>
    <property type="match status" value="1"/>
</dbReference>
<organism evidence="2 3">
    <name type="scientific">Desulfonema ishimotonii</name>
    <dbReference type="NCBI Taxonomy" id="45657"/>
    <lineage>
        <taxon>Bacteria</taxon>
        <taxon>Pseudomonadati</taxon>
        <taxon>Thermodesulfobacteriota</taxon>
        <taxon>Desulfobacteria</taxon>
        <taxon>Desulfobacterales</taxon>
        <taxon>Desulfococcaceae</taxon>
        <taxon>Desulfonema</taxon>
    </lineage>
</organism>
<dbReference type="InterPro" id="IPR041490">
    <property type="entry name" value="KstR2_TetR_C"/>
</dbReference>
<dbReference type="RefSeq" id="WP_166405176.1">
    <property type="nucleotide sequence ID" value="NZ_BEXT01000001.1"/>
</dbReference>
<evidence type="ECO:0000313" key="3">
    <source>
        <dbReference type="Proteomes" id="UP000288096"/>
    </source>
</evidence>
<feature type="domain" description="HTH-type transcriptional repressor KstR2 C-terminal" evidence="1">
    <location>
        <begin position="1"/>
        <end position="107"/>
    </location>
</feature>
<dbReference type="AlphaFoldDB" id="A0A401G0D7"/>
<evidence type="ECO:0000313" key="2">
    <source>
        <dbReference type="EMBL" id="GBC62689.1"/>
    </source>
</evidence>
<gene>
    <name evidence="2" type="ORF">DENIS_3666</name>
</gene>
<dbReference type="InterPro" id="IPR036271">
    <property type="entry name" value="Tet_transcr_reg_TetR-rel_C_sf"/>
</dbReference>
<keyword evidence="3" id="KW-1185">Reference proteome</keyword>
<comment type="caution">
    <text evidence="2">The sequence shown here is derived from an EMBL/GenBank/DDBJ whole genome shotgun (WGS) entry which is preliminary data.</text>
</comment>
<dbReference type="EMBL" id="BEXT01000001">
    <property type="protein sequence ID" value="GBC62689.1"/>
    <property type="molecule type" value="Genomic_DNA"/>
</dbReference>
<reference evidence="3" key="2">
    <citation type="submission" date="2019-01" db="EMBL/GenBank/DDBJ databases">
        <title>Genome sequence of Desulfonema ishimotonii strain Tokyo 01.</title>
        <authorList>
            <person name="Fukui M."/>
        </authorList>
    </citation>
    <scope>NUCLEOTIDE SEQUENCE [LARGE SCALE GENOMIC DNA]</scope>
    <source>
        <strain evidence="3">Tokyo 01</strain>
    </source>
</reference>
<dbReference type="Gene3D" id="1.10.357.10">
    <property type="entry name" value="Tetracycline Repressor, domain 2"/>
    <property type="match status" value="1"/>
</dbReference>